<comment type="caution">
    <text evidence="3">The sequence shown here is derived from an EMBL/GenBank/DDBJ whole genome shotgun (WGS) entry which is preliminary data.</text>
</comment>
<dbReference type="OrthoDB" id="5319641at2759"/>
<dbReference type="InterPro" id="IPR018608">
    <property type="entry name" value="Gti1/Pac2"/>
</dbReference>
<dbReference type="PANTHER" id="PTHR28027:SF2">
    <property type="entry name" value="TRANSCRIPTIONAL REGULATOR MIT1"/>
    <property type="match status" value="1"/>
</dbReference>
<comment type="similarity">
    <text evidence="1">Belongs to the MIT1/WOR1 family.</text>
</comment>
<dbReference type="EMBL" id="JAGMUV010000023">
    <property type="protein sequence ID" value="KAH7123189.1"/>
    <property type="molecule type" value="Genomic_DNA"/>
</dbReference>
<organism evidence="3 4">
    <name type="scientific">Dactylonectria macrodidyma</name>
    <dbReference type="NCBI Taxonomy" id="307937"/>
    <lineage>
        <taxon>Eukaryota</taxon>
        <taxon>Fungi</taxon>
        <taxon>Dikarya</taxon>
        <taxon>Ascomycota</taxon>
        <taxon>Pezizomycotina</taxon>
        <taxon>Sordariomycetes</taxon>
        <taxon>Hypocreomycetidae</taxon>
        <taxon>Hypocreales</taxon>
        <taxon>Nectriaceae</taxon>
        <taxon>Dactylonectria</taxon>
    </lineage>
</organism>
<feature type="compositionally biased region" description="Low complexity" evidence="2">
    <location>
        <begin position="28"/>
        <end position="43"/>
    </location>
</feature>
<accession>A0A9P9DPA6</accession>
<dbReference type="PANTHER" id="PTHR28027">
    <property type="entry name" value="TRANSCRIPTIONAL REGULATOR MIT1"/>
    <property type="match status" value="1"/>
</dbReference>
<feature type="region of interest" description="Disordered" evidence="2">
    <location>
        <begin position="210"/>
        <end position="248"/>
    </location>
</feature>
<feature type="region of interest" description="Disordered" evidence="2">
    <location>
        <begin position="28"/>
        <end position="48"/>
    </location>
</feature>
<feature type="compositionally biased region" description="Basic residues" evidence="2">
    <location>
        <begin position="210"/>
        <end position="219"/>
    </location>
</feature>
<evidence type="ECO:0000256" key="1">
    <source>
        <dbReference type="ARBA" id="ARBA00008359"/>
    </source>
</evidence>
<reference evidence="3" key="1">
    <citation type="journal article" date="2021" name="Nat. Commun.">
        <title>Genetic determinants of endophytism in the Arabidopsis root mycobiome.</title>
        <authorList>
            <person name="Mesny F."/>
            <person name="Miyauchi S."/>
            <person name="Thiergart T."/>
            <person name="Pickel B."/>
            <person name="Atanasova L."/>
            <person name="Karlsson M."/>
            <person name="Huettel B."/>
            <person name="Barry K.W."/>
            <person name="Haridas S."/>
            <person name="Chen C."/>
            <person name="Bauer D."/>
            <person name="Andreopoulos W."/>
            <person name="Pangilinan J."/>
            <person name="LaButti K."/>
            <person name="Riley R."/>
            <person name="Lipzen A."/>
            <person name="Clum A."/>
            <person name="Drula E."/>
            <person name="Henrissat B."/>
            <person name="Kohler A."/>
            <person name="Grigoriev I.V."/>
            <person name="Martin F.M."/>
            <person name="Hacquard S."/>
        </authorList>
    </citation>
    <scope>NUCLEOTIDE SEQUENCE</scope>
    <source>
        <strain evidence="3">MPI-CAGE-AT-0147</strain>
    </source>
</reference>
<evidence type="ECO:0000313" key="4">
    <source>
        <dbReference type="Proteomes" id="UP000738349"/>
    </source>
</evidence>
<evidence type="ECO:0000256" key="2">
    <source>
        <dbReference type="SAM" id="MobiDB-lite"/>
    </source>
</evidence>
<sequence>MNAPDLAAVADTAQPSAFSVSPFATLTSSCANPSSPTTSPTATKNEMTASPTLQSVYLLDNRAVPAYKDDAIQAFGGSYSTTTSSIPSVLIQTLIQNASEAMDNSPISGFTTGDSPPNPPNPTFEGHISSTIDALILFEACLSQQLDHVPRRPEECERQDLIKTGNAFIYDEHASGVKRWTDSVSWSPSRILGNFLIYHELEKPFPRAKGKRVLNKSKKAQQSGISKTDSSRPTNGMPYAGMSPSAPGKDADRALINSLIKSYYKVEDVMSGRLITPSKHPNLRAIIPRSELLTSQNFGAPRNEVECNQDERYTTGMSGALSYDYGSHAGRSILQRAMSLPNFPNV</sequence>
<proteinExistence type="inferred from homology"/>
<name>A0A9P9DPA6_9HYPO</name>
<protein>
    <submittedName>
        <fullName evidence="3">Gti1/Pac2 family-domain-containing protein</fullName>
    </submittedName>
</protein>
<dbReference type="GO" id="GO:0003677">
    <property type="term" value="F:DNA binding"/>
    <property type="evidence" value="ECO:0007669"/>
    <property type="project" value="TreeGrafter"/>
</dbReference>
<keyword evidence="4" id="KW-1185">Reference proteome</keyword>
<dbReference type="Proteomes" id="UP000738349">
    <property type="component" value="Unassembled WGS sequence"/>
</dbReference>
<evidence type="ECO:0000313" key="3">
    <source>
        <dbReference type="EMBL" id="KAH7123189.1"/>
    </source>
</evidence>
<dbReference type="Pfam" id="PF09729">
    <property type="entry name" value="Gti1_Pac2"/>
    <property type="match status" value="1"/>
</dbReference>
<gene>
    <name evidence="3" type="ORF">EDB81DRAFT_890883</name>
</gene>
<feature type="compositionally biased region" description="Polar residues" evidence="2">
    <location>
        <begin position="220"/>
        <end position="234"/>
    </location>
</feature>
<dbReference type="AlphaFoldDB" id="A0A9P9DPA6"/>